<feature type="region of interest" description="Disordered" evidence="3">
    <location>
        <begin position="204"/>
        <end position="237"/>
    </location>
</feature>
<dbReference type="InterPro" id="IPR001647">
    <property type="entry name" value="HTH_TetR"/>
</dbReference>
<dbReference type="InterPro" id="IPR041490">
    <property type="entry name" value="KstR2_TetR_C"/>
</dbReference>
<dbReference type="GO" id="GO:0000976">
    <property type="term" value="F:transcription cis-regulatory region binding"/>
    <property type="evidence" value="ECO:0007669"/>
    <property type="project" value="TreeGrafter"/>
</dbReference>
<dbReference type="Proteomes" id="UP000019494">
    <property type="component" value="Unassembled WGS sequence"/>
</dbReference>
<evidence type="ECO:0000259" key="4">
    <source>
        <dbReference type="PROSITE" id="PS50977"/>
    </source>
</evidence>
<dbReference type="RefSeq" id="WP_081794070.1">
    <property type="nucleotide sequence ID" value="NZ_AWQS01000302.1"/>
</dbReference>
<comment type="caution">
    <text evidence="5">The sequence shown here is derived from an EMBL/GenBank/DDBJ whole genome shotgun (WGS) entry which is preliminary data.</text>
</comment>
<dbReference type="PANTHER" id="PTHR30055">
    <property type="entry name" value="HTH-TYPE TRANSCRIPTIONAL REGULATOR RUTR"/>
    <property type="match status" value="1"/>
</dbReference>
<dbReference type="SUPFAM" id="SSF46689">
    <property type="entry name" value="Homeodomain-like"/>
    <property type="match status" value="1"/>
</dbReference>
<feature type="domain" description="HTH tetR-type" evidence="4">
    <location>
        <begin position="21"/>
        <end position="81"/>
    </location>
</feature>
<dbReference type="SUPFAM" id="SSF48498">
    <property type="entry name" value="Tetracyclin repressor-like, C-terminal domain"/>
    <property type="match status" value="1"/>
</dbReference>
<dbReference type="Pfam" id="PF00440">
    <property type="entry name" value="TetR_N"/>
    <property type="match status" value="1"/>
</dbReference>
<reference evidence="6" key="1">
    <citation type="submission" date="2013-08" db="EMBL/GenBank/DDBJ databases">
        <title>Intrasporangium oryzae NRRL B-24470.</title>
        <authorList>
            <person name="Liu H."/>
            <person name="Wang G."/>
        </authorList>
    </citation>
    <scope>NUCLEOTIDE SEQUENCE [LARGE SCALE GENOMIC DNA]</scope>
    <source>
        <strain evidence="6">Q5-1</strain>
    </source>
</reference>
<dbReference type="PRINTS" id="PR00455">
    <property type="entry name" value="HTHTETR"/>
</dbReference>
<feature type="DNA-binding region" description="H-T-H motif" evidence="2">
    <location>
        <begin position="44"/>
        <end position="63"/>
    </location>
</feature>
<dbReference type="InterPro" id="IPR050109">
    <property type="entry name" value="HTH-type_TetR-like_transc_reg"/>
</dbReference>
<dbReference type="Pfam" id="PF17932">
    <property type="entry name" value="TetR_C_24"/>
    <property type="match status" value="1"/>
</dbReference>
<sequence length="237" mass="25358">MTSETASAARPSRPKGRPQTRPNEAAIFAASVESFGEKGFNGASMRDIATRAGTSLANLYNYVPSKDALLATVLRQANDDLIATLTAHIPEGGTARARLEAAVHAYVGWSIRSQTAGVVALGEFRYLRGDQRSEVVKARDTTEQIFTRIVEDGSATGEFATPYPHEAARNIVLLCSALATWYRPQGPESPETVARQQARLALAMVEARPDSETATSAESGGRPRGRGRGGSRAQRGE</sequence>
<dbReference type="EMBL" id="AWQS01000302">
    <property type="protein sequence ID" value="EWT04208.1"/>
    <property type="molecule type" value="Genomic_DNA"/>
</dbReference>
<dbReference type="PANTHER" id="PTHR30055:SF200">
    <property type="entry name" value="HTH-TYPE TRANSCRIPTIONAL REPRESSOR BDCR"/>
    <property type="match status" value="1"/>
</dbReference>
<accession>W9GHA8</accession>
<dbReference type="PROSITE" id="PS50977">
    <property type="entry name" value="HTH_TETR_2"/>
    <property type="match status" value="1"/>
</dbReference>
<dbReference type="GO" id="GO:0003700">
    <property type="term" value="F:DNA-binding transcription factor activity"/>
    <property type="evidence" value="ECO:0007669"/>
    <property type="project" value="TreeGrafter"/>
</dbReference>
<name>W9GHA8_9MICO</name>
<dbReference type="InterPro" id="IPR036271">
    <property type="entry name" value="Tet_transcr_reg_TetR-rel_C_sf"/>
</dbReference>
<organism evidence="5 6">
    <name type="scientific">Intrasporangium chromatireducens Q5-1</name>
    <dbReference type="NCBI Taxonomy" id="584657"/>
    <lineage>
        <taxon>Bacteria</taxon>
        <taxon>Bacillati</taxon>
        <taxon>Actinomycetota</taxon>
        <taxon>Actinomycetes</taxon>
        <taxon>Micrococcales</taxon>
        <taxon>Intrasporangiaceae</taxon>
        <taxon>Intrasporangium</taxon>
    </lineage>
</organism>
<dbReference type="OrthoDB" id="3190535at2"/>
<evidence type="ECO:0000256" key="2">
    <source>
        <dbReference type="PROSITE-ProRule" id="PRU00335"/>
    </source>
</evidence>
<evidence type="ECO:0000256" key="3">
    <source>
        <dbReference type="SAM" id="MobiDB-lite"/>
    </source>
</evidence>
<dbReference type="Gene3D" id="1.10.357.10">
    <property type="entry name" value="Tetracycline Repressor, domain 2"/>
    <property type="match status" value="1"/>
</dbReference>
<keyword evidence="1 2" id="KW-0238">DNA-binding</keyword>
<evidence type="ECO:0000256" key="1">
    <source>
        <dbReference type="ARBA" id="ARBA00023125"/>
    </source>
</evidence>
<feature type="region of interest" description="Disordered" evidence="3">
    <location>
        <begin position="1"/>
        <end position="22"/>
    </location>
</feature>
<dbReference type="InterPro" id="IPR009057">
    <property type="entry name" value="Homeodomain-like_sf"/>
</dbReference>
<keyword evidence="6" id="KW-1185">Reference proteome</keyword>
<gene>
    <name evidence="5" type="ORF">N864_15290</name>
</gene>
<protein>
    <submittedName>
        <fullName evidence="5">TetR family transcriptional regulator</fullName>
    </submittedName>
</protein>
<evidence type="ECO:0000313" key="6">
    <source>
        <dbReference type="Proteomes" id="UP000019494"/>
    </source>
</evidence>
<dbReference type="AlphaFoldDB" id="W9GHA8"/>
<proteinExistence type="predicted"/>
<evidence type="ECO:0000313" key="5">
    <source>
        <dbReference type="EMBL" id="EWT04208.1"/>
    </source>
</evidence>